<proteinExistence type="predicted"/>
<gene>
    <name evidence="2" type="ORF">JBL43_12335</name>
</gene>
<accession>A0ABS0WST7</accession>
<protein>
    <recommendedName>
        <fullName evidence="1">DUF5723 domain-containing protein</fullName>
    </recommendedName>
</protein>
<evidence type="ECO:0000259" key="1">
    <source>
        <dbReference type="Pfam" id="PF18990"/>
    </source>
</evidence>
<dbReference type="EMBL" id="JAEHFJ010000005">
    <property type="protein sequence ID" value="MBJ2175031.1"/>
    <property type="molecule type" value="Genomic_DNA"/>
</dbReference>
<dbReference type="Gene3D" id="2.40.160.60">
    <property type="entry name" value="Outer membrane protein transport protein (OMPP1/FadL/TodX)"/>
    <property type="match status" value="1"/>
</dbReference>
<comment type="caution">
    <text evidence="2">The sequence shown here is derived from an EMBL/GenBank/DDBJ whole genome shotgun (WGS) entry which is preliminary data.</text>
</comment>
<name>A0ABS0WST7_9FLAO</name>
<dbReference type="Pfam" id="PF18990">
    <property type="entry name" value="DUF5723"/>
    <property type="match status" value="1"/>
</dbReference>
<sequence length="458" mass="51953">MMSQSYAQNKKFIFGNNDIPQSLMVNPGAEANYRKHIGIPLFSGIYVNVGSNNLTITDVLAKDGIDINDKLRNQLFRMKATDFVTVNEQLDIINIGYKLHNDRDYLNFGFYQEFDFVAYYPKELTILFYQGNTDENGNINLNNTTNFNELNFKGQAFGVFHAGISRKINNKLNVGIRAKLYSGIFNVQSVNNKGNFKSVLGENNVYQHELNNIDFLIQSSGLIKNDEFALSGKSIFSNMFLGGNLGLGVDAGFTYNLNDKLKISASLLDVGFISYSKDISSYKVSGNYELEGVGLIIPENDPIPYWEDLRVDFDEQVERKEVSKTYFSFPSAKFNASVHYGFGKQIRKYTSIIDCHTNNGFSQYNYQNELGVQLYSIFRPKLPQTAATVYYSRRISNFLQTKVTYTLDSYSFSNIGIGFAARIRKFSLYASVDNVLGYKDLYDSKKMSLSLGMNLIFD</sequence>
<feature type="domain" description="DUF5723" evidence="1">
    <location>
        <begin position="27"/>
        <end position="433"/>
    </location>
</feature>
<dbReference type="InterPro" id="IPR043781">
    <property type="entry name" value="DUF5723"/>
</dbReference>
<dbReference type="RefSeq" id="WP_198841734.1">
    <property type="nucleotide sequence ID" value="NZ_JAEHFJ010000005.1"/>
</dbReference>
<organism evidence="2 3">
    <name type="scientific">Aureibaculum flavum</name>
    <dbReference type="NCBI Taxonomy" id="2795986"/>
    <lineage>
        <taxon>Bacteria</taxon>
        <taxon>Pseudomonadati</taxon>
        <taxon>Bacteroidota</taxon>
        <taxon>Flavobacteriia</taxon>
        <taxon>Flavobacteriales</taxon>
        <taxon>Flavobacteriaceae</taxon>
        <taxon>Aureibaculum</taxon>
    </lineage>
</organism>
<evidence type="ECO:0000313" key="2">
    <source>
        <dbReference type="EMBL" id="MBJ2175031.1"/>
    </source>
</evidence>
<dbReference type="Proteomes" id="UP000623301">
    <property type="component" value="Unassembled WGS sequence"/>
</dbReference>
<reference evidence="2 3" key="1">
    <citation type="submission" date="2020-12" db="EMBL/GenBank/DDBJ databases">
        <title>Aureibaculum luteum sp. nov. and Aureibaculum flavum sp. nov., novel members of the family Flavobacteriaceae isolated from Antarctic intertidal sediments.</title>
        <authorList>
            <person name="He X."/>
            <person name="Zhang X."/>
        </authorList>
    </citation>
    <scope>NUCLEOTIDE SEQUENCE [LARGE SCALE GENOMIC DNA]</scope>
    <source>
        <strain evidence="2 3">A20</strain>
    </source>
</reference>
<keyword evidence="3" id="KW-1185">Reference proteome</keyword>
<evidence type="ECO:0000313" key="3">
    <source>
        <dbReference type="Proteomes" id="UP000623301"/>
    </source>
</evidence>